<comment type="caution">
    <text evidence="3">The sequence shown here is derived from an EMBL/GenBank/DDBJ whole genome shotgun (WGS) entry which is preliminary data.</text>
</comment>
<dbReference type="Proteomes" id="UP000248886">
    <property type="component" value="Unassembled WGS sequence"/>
</dbReference>
<dbReference type="AlphaFoldDB" id="A0A2W1K688"/>
<dbReference type="EMBL" id="QKQP01000001">
    <property type="protein sequence ID" value="PZD82478.1"/>
    <property type="molecule type" value="Genomic_DNA"/>
</dbReference>
<dbReference type="OrthoDB" id="9813296at2"/>
<reference evidence="3 4" key="1">
    <citation type="submission" date="2018-06" db="EMBL/GenBank/DDBJ databases">
        <title>Draft sequence of Acidithiobacillus ferrooxidans CCM 4253.</title>
        <authorList>
            <person name="Moya-Beltran A."/>
            <person name="Castro M."/>
            <person name="Covarrubias P.C."/>
            <person name="Issotta F."/>
            <person name="Janiczek O."/>
            <person name="Mandl M."/>
            <person name="Kucera J."/>
            <person name="Quatrini R."/>
        </authorList>
    </citation>
    <scope>NUCLEOTIDE SEQUENCE [LARGE SCALE GENOMIC DNA]</scope>
    <source>
        <strain evidence="3 4">CCM 4253</strain>
    </source>
</reference>
<dbReference type="SUPFAM" id="SSF53474">
    <property type="entry name" value="alpha/beta-Hydrolases"/>
    <property type="match status" value="1"/>
</dbReference>
<dbReference type="SMR" id="A0A2W1K688"/>
<evidence type="ECO:0000259" key="2">
    <source>
        <dbReference type="Pfam" id="PF12146"/>
    </source>
</evidence>
<sequence>MFLFSFVVLGRLRVALFYMEQPVSPSAERAFTLVHPNGDRVCGLIHENHTDPVGIFLPGFASNMEGTKSQILARNAQAQGWSWVRFDPRGVGRSDGPFQALTLSRYLADLRLILHHMLQDRPVLLVGSSMGGWLGTIAATRWPEQIRALLLIAPAYNFIQEIFRRLPAAERQAWEDSNLRCWEDPYGLGELHMRFDLVADSWRYDLLRFPPYLHCPVEILHGSADEAVPLALSYRFAARAHAPELAIRPLPGVDHRLRGADATLLRSLQSLWTRIS</sequence>
<organism evidence="3 4">
    <name type="scientific">Acidithiobacillus ferrooxidans</name>
    <name type="common">Thiobacillus ferrooxidans</name>
    <dbReference type="NCBI Taxonomy" id="920"/>
    <lineage>
        <taxon>Bacteria</taxon>
        <taxon>Pseudomonadati</taxon>
        <taxon>Pseudomonadota</taxon>
        <taxon>Acidithiobacillia</taxon>
        <taxon>Acidithiobacillales</taxon>
        <taxon>Acidithiobacillaceae</taxon>
        <taxon>Acidithiobacillus</taxon>
    </lineage>
</organism>
<accession>A0A2W1K688</accession>
<protein>
    <submittedName>
        <fullName evidence="3">Alpha/beta hydrolase</fullName>
    </submittedName>
</protein>
<evidence type="ECO:0000256" key="1">
    <source>
        <dbReference type="ARBA" id="ARBA00022801"/>
    </source>
</evidence>
<dbReference type="InterPro" id="IPR022742">
    <property type="entry name" value="Hydrolase_4"/>
</dbReference>
<keyword evidence="1 3" id="KW-0378">Hydrolase</keyword>
<proteinExistence type="predicted"/>
<feature type="domain" description="Serine aminopeptidase S33" evidence="2">
    <location>
        <begin position="56"/>
        <end position="163"/>
    </location>
</feature>
<evidence type="ECO:0000313" key="4">
    <source>
        <dbReference type="Proteomes" id="UP000248886"/>
    </source>
</evidence>
<dbReference type="OMA" id="TISRWLE"/>
<dbReference type="InterPro" id="IPR052382">
    <property type="entry name" value="ABHD10_acyl-thioesterase"/>
</dbReference>
<dbReference type="InterPro" id="IPR029058">
    <property type="entry name" value="AB_hydrolase_fold"/>
</dbReference>
<dbReference type="PANTHER" id="PTHR16138">
    <property type="entry name" value="MYCOPHENOLIC ACID ACYL-GLUCURONIDE ESTERASE, MITOCHONDRIAL"/>
    <property type="match status" value="1"/>
</dbReference>
<dbReference type="GO" id="GO:0004553">
    <property type="term" value="F:hydrolase activity, hydrolyzing O-glycosyl compounds"/>
    <property type="evidence" value="ECO:0007669"/>
    <property type="project" value="TreeGrafter"/>
</dbReference>
<dbReference type="PANTHER" id="PTHR16138:SF7">
    <property type="entry name" value="PALMITOYL-PROTEIN THIOESTERASE ABHD10, MITOCHONDRIAL"/>
    <property type="match status" value="1"/>
</dbReference>
<gene>
    <name evidence="3" type="ORF">DN052_05560</name>
</gene>
<name>A0A2W1K688_ACIFR</name>
<dbReference type="Gene3D" id="3.40.50.1820">
    <property type="entry name" value="alpha/beta hydrolase"/>
    <property type="match status" value="1"/>
</dbReference>
<dbReference type="Pfam" id="PF12146">
    <property type="entry name" value="Hydrolase_4"/>
    <property type="match status" value="1"/>
</dbReference>
<evidence type="ECO:0000313" key="3">
    <source>
        <dbReference type="EMBL" id="PZD82478.1"/>
    </source>
</evidence>